<protein>
    <recommendedName>
        <fullName evidence="2">Reverse transcriptase domain-containing protein</fullName>
    </recommendedName>
</protein>
<gene>
    <name evidence="1" type="primary">ORF144003</name>
</gene>
<feature type="non-terminal residue" evidence="1">
    <location>
        <position position="58"/>
    </location>
</feature>
<evidence type="ECO:0008006" key="2">
    <source>
        <dbReference type="Google" id="ProtNLM"/>
    </source>
</evidence>
<evidence type="ECO:0000313" key="1">
    <source>
        <dbReference type="EMBL" id="CEK84689.1"/>
    </source>
</evidence>
<organism evidence="1">
    <name type="scientific">Arion vulgaris</name>
    <dbReference type="NCBI Taxonomy" id="1028688"/>
    <lineage>
        <taxon>Eukaryota</taxon>
        <taxon>Metazoa</taxon>
        <taxon>Spiralia</taxon>
        <taxon>Lophotrochozoa</taxon>
        <taxon>Mollusca</taxon>
        <taxon>Gastropoda</taxon>
        <taxon>Heterobranchia</taxon>
        <taxon>Euthyneura</taxon>
        <taxon>Panpulmonata</taxon>
        <taxon>Eupulmonata</taxon>
        <taxon>Stylommatophora</taxon>
        <taxon>Helicina</taxon>
        <taxon>Arionoidea</taxon>
        <taxon>Arionidae</taxon>
        <taxon>Arion</taxon>
    </lineage>
</organism>
<name>A0A0B7AUF0_9EUPU</name>
<accession>A0A0B7AUF0</accession>
<dbReference type="EMBL" id="HACG01037824">
    <property type="protein sequence ID" value="CEK84689.1"/>
    <property type="molecule type" value="Transcribed_RNA"/>
</dbReference>
<reference evidence="1" key="1">
    <citation type="submission" date="2014-12" db="EMBL/GenBank/DDBJ databases">
        <title>Insight into the proteome of Arion vulgaris.</title>
        <authorList>
            <person name="Aradska J."/>
            <person name="Bulat T."/>
            <person name="Smidak R."/>
            <person name="Sarate P."/>
            <person name="Gangsoo J."/>
            <person name="Sialana F."/>
            <person name="Bilban M."/>
            <person name="Lubec G."/>
        </authorList>
    </citation>
    <scope>NUCLEOTIDE SEQUENCE</scope>
    <source>
        <tissue evidence="1">Skin</tissue>
    </source>
</reference>
<dbReference type="AlphaFoldDB" id="A0A0B7AUF0"/>
<proteinExistence type="predicted"/>
<sequence>MNKHNLYSPSQTGFRSKRSTLDQLIKLEHEVKVGFDKKEKTLAVFLDVARAYDECWRE</sequence>